<dbReference type="KEGG" id="eaj:Q3M24_07955"/>
<organism evidence="3">
    <name type="scientific">Candidatus Electrothrix aestuarii</name>
    <dbReference type="NCBI Taxonomy" id="3062594"/>
    <lineage>
        <taxon>Bacteria</taxon>
        <taxon>Pseudomonadati</taxon>
        <taxon>Thermodesulfobacteriota</taxon>
        <taxon>Desulfobulbia</taxon>
        <taxon>Desulfobulbales</taxon>
        <taxon>Desulfobulbaceae</taxon>
        <taxon>Candidatus Electrothrix</taxon>
    </lineage>
</organism>
<name>A0AAU8M0K7_9BACT</name>
<gene>
    <name evidence="3" type="ORF">Q3M24_07955</name>
</gene>
<feature type="transmembrane region" description="Helical" evidence="2">
    <location>
        <begin position="54"/>
        <end position="73"/>
    </location>
</feature>
<dbReference type="AlphaFoldDB" id="A0AAU8M0K7"/>
<accession>A0AAU8M0K7</accession>
<reference evidence="3" key="1">
    <citation type="journal article" date="2024" name="Syst. Appl. Microbiol.">
        <title>First single-strain enrichments of Electrothrix cable bacteria, description of E. aestuarii sp. nov. and E. rattekaaiensis sp. nov., and proposal of a cable bacteria taxonomy following the rules of the SeqCode.</title>
        <authorList>
            <person name="Plum-Jensen L.E."/>
            <person name="Schramm A."/>
            <person name="Marshall I.P.G."/>
        </authorList>
    </citation>
    <scope>NUCLEOTIDE SEQUENCE</scope>
    <source>
        <strain evidence="3">Rat1</strain>
    </source>
</reference>
<keyword evidence="2" id="KW-1133">Transmembrane helix</keyword>
<keyword evidence="1" id="KW-0175">Coiled coil</keyword>
<reference evidence="3" key="2">
    <citation type="submission" date="2024-06" db="EMBL/GenBank/DDBJ databases">
        <authorList>
            <person name="Plum-Jensen L.E."/>
            <person name="Schramm A."/>
            <person name="Marshall I.P.G."/>
        </authorList>
    </citation>
    <scope>NUCLEOTIDE SEQUENCE</scope>
    <source>
        <strain evidence="3">Rat1</strain>
    </source>
</reference>
<evidence type="ECO:0000313" key="3">
    <source>
        <dbReference type="EMBL" id="XCN74661.1"/>
    </source>
</evidence>
<keyword evidence="2" id="KW-0812">Transmembrane</keyword>
<protein>
    <submittedName>
        <fullName evidence="3">Uncharacterized protein</fullName>
    </submittedName>
</protein>
<evidence type="ECO:0000256" key="1">
    <source>
        <dbReference type="SAM" id="Coils"/>
    </source>
</evidence>
<sequence>MMTTLRERVLRELEQERIQSEIRKNIAEAEKIEAEAKKMEAEARHFNRSWIRIIIKYGIAGIIFVPVAIHLYLDTFKILYDINSYKIEKLEDKKIEFEKHYLEKLMRIASANAFQAYAGLARRNYIYLDKTSKYHSEEKAATAYSQACYLLHDYWQIVIEIATETQEGLLPEVKEKVASWLKEGEEKNICPEECRTGNEPLLLSPIRRKSLDLIELHVAQVRAGNSQLPKNLINTLMEQLESQEFDN</sequence>
<dbReference type="EMBL" id="CP159373">
    <property type="protein sequence ID" value="XCN74661.1"/>
    <property type="molecule type" value="Genomic_DNA"/>
</dbReference>
<keyword evidence="2" id="KW-0472">Membrane</keyword>
<feature type="coiled-coil region" evidence="1">
    <location>
        <begin position="10"/>
        <end position="49"/>
    </location>
</feature>
<proteinExistence type="predicted"/>
<evidence type="ECO:0000256" key="2">
    <source>
        <dbReference type="SAM" id="Phobius"/>
    </source>
</evidence>